<dbReference type="OrthoDB" id="10017356at2"/>
<dbReference type="STRING" id="1300222.I532_01695"/>
<dbReference type="InterPro" id="IPR036390">
    <property type="entry name" value="WH_DNA-bd_sf"/>
</dbReference>
<organism evidence="1 2">
    <name type="scientific">Brevibacillus borstelensis AK1</name>
    <dbReference type="NCBI Taxonomy" id="1300222"/>
    <lineage>
        <taxon>Bacteria</taxon>
        <taxon>Bacillati</taxon>
        <taxon>Bacillota</taxon>
        <taxon>Bacilli</taxon>
        <taxon>Bacillales</taxon>
        <taxon>Paenibacillaceae</taxon>
        <taxon>Brevibacillus</taxon>
    </lineage>
</organism>
<sequence length="257" mass="30239">MNKIIKSISALNKHFEIGSVDCKDDLFAIEEWISKYLTRKDFDSLTQIRDELEKFVDDKEEADLKSYVVGRATGMLNIIYLIMHLHENETLIDNKLSNREKKFIEVLGRYKSIKPTDIMRILCISNKQYVSNILADLRSKELISYDTIGKNRLYYLSFKGDKVFKELFSKKYAEPGFVDIFTPIMKNSGTNDFSPQVLYFKYSKLEKSKELSREKLRIRGTFIKTKMESVDQENLRDFILRGYPNERTNPVRQLLVH</sequence>
<dbReference type="PATRIC" id="fig|1300222.3.peg.347"/>
<protein>
    <submittedName>
        <fullName evidence="1">Uncharacterized protein</fullName>
    </submittedName>
</protein>
<dbReference type="SUPFAM" id="SSF46785">
    <property type="entry name" value="Winged helix' DNA-binding domain"/>
    <property type="match status" value="1"/>
</dbReference>
<dbReference type="EMBL" id="APBN01000001">
    <property type="protein sequence ID" value="EMT54279.1"/>
    <property type="molecule type" value="Genomic_DNA"/>
</dbReference>
<accession>M8DD86</accession>
<keyword evidence="2" id="KW-1185">Reference proteome</keyword>
<comment type="caution">
    <text evidence="1">The sequence shown here is derived from an EMBL/GenBank/DDBJ whole genome shotgun (WGS) entry which is preliminary data.</text>
</comment>
<evidence type="ECO:0000313" key="2">
    <source>
        <dbReference type="Proteomes" id="UP000012081"/>
    </source>
</evidence>
<reference evidence="1 2" key="1">
    <citation type="submission" date="2013-03" db="EMBL/GenBank/DDBJ databases">
        <title>Assembly of a new bacterial strain Brevibacillus borstelensis AK1.</title>
        <authorList>
            <person name="Rajan I."/>
            <person name="PoliReddy D."/>
            <person name="Sugumar T."/>
            <person name="Rathinam K."/>
            <person name="Alqarawi S."/>
            <person name="Khalil A.B."/>
            <person name="Sivakumar N."/>
        </authorList>
    </citation>
    <scope>NUCLEOTIDE SEQUENCE [LARGE SCALE GENOMIC DNA]</scope>
    <source>
        <strain evidence="1 2">AK1</strain>
    </source>
</reference>
<dbReference type="AlphaFoldDB" id="M8DD86"/>
<name>M8DD86_9BACL</name>
<dbReference type="Proteomes" id="UP000012081">
    <property type="component" value="Unassembled WGS sequence"/>
</dbReference>
<gene>
    <name evidence="1" type="ORF">I532_01695</name>
</gene>
<dbReference type="RefSeq" id="WP_003385999.1">
    <property type="nucleotide sequence ID" value="NZ_APBN01000001.1"/>
</dbReference>
<proteinExistence type="predicted"/>
<evidence type="ECO:0000313" key="1">
    <source>
        <dbReference type="EMBL" id="EMT54279.1"/>
    </source>
</evidence>